<feature type="domain" description="Activator of Hsp90 ATPase homologue 1/2-like C-terminal" evidence="2">
    <location>
        <begin position="26"/>
        <end position="157"/>
    </location>
</feature>
<proteinExistence type="inferred from homology"/>
<keyword evidence="4" id="KW-1185">Reference proteome</keyword>
<name>A0A402BKK7_9CHLR</name>
<organism evidence="3 4">
    <name type="scientific">Dictyobacter alpinus</name>
    <dbReference type="NCBI Taxonomy" id="2014873"/>
    <lineage>
        <taxon>Bacteria</taxon>
        <taxon>Bacillati</taxon>
        <taxon>Chloroflexota</taxon>
        <taxon>Ktedonobacteria</taxon>
        <taxon>Ktedonobacterales</taxon>
        <taxon>Dictyobacteraceae</taxon>
        <taxon>Dictyobacter</taxon>
    </lineage>
</organism>
<sequence>MTETERFATTLATPSDQEIVITRTFNAPPRLVFEAWTRPEHVQHWYRTRDMTLVICQIDLRPGGAYRYVLQDTSGQEYAFSGVYREVVPYTKLVYTDGFEGMPGHEAVVTLTFEEDNGKTTLMSRSLYQSEEDRNAHLNSGMEQGTRELLSRLEELLQTLV</sequence>
<evidence type="ECO:0000313" key="3">
    <source>
        <dbReference type="EMBL" id="GCE31872.1"/>
    </source>
</evidence>
<dbReference type="Proteomes" id="UP000287171">
    <property type="component" value="Unassembled WGS sequence"/>
</dbReference>
<dbReference type="OrthoDB" id="118413at2"/>
<accession>A0A402BKK7</accession>
<dbReference type="CDD" id="cd07826">
    <property type="entry name" value="SRPBCC_CalC_Aha1-like_9"/>
    <property type="match status" value="1"/>
</dbReference>
<dbReference type="EMBL" id="BIFT01000002">
    <property type="protein sequence ID" value="GCE31872.1"/>
    <property type="molecule type" value="Genomic_DNA"/>
</dbReference>
<evidence type="ECO:0000256" key="1">
    <source>
        <dbReference type="ARBA" id="ARBA00006817"/>
    </source>
</evidence>
<dbReference type="InterPro" id="IPR023393">
    <property type="entry name" value="START-like_dom_sf"/>
</dbReference>
<gene>
    <name evidence="3" type="ORF">KDA_73560</name>
</gene>
<dbReference type="Gene3D" id="3.30.530.20">
    <property type="match status" value="1"/>
</dbReference>
<dbReference type="SUPFAM" id="SSF55961">
    <property type="entry name" value="Bet v1-like"/>
    <property type="match status" value="1"/>
</dbReference>
<comment type="similarity">
    <text evidence="1">Belongs to the AHA1 family.</text>
</comment>
<protein>
    <submittedName>
        <fullName evidence="3">ATPase</fullName>
    </submittedName>
</protein>
<dbReference type="AlphaFoldDB" id="A0A402BKK7"/>
<dbReference type="Pfam" id="PF08327">
    <property type="entry name" value="AHSA1"/>
    <property type="match status" value="1"/>
</dbReference>
<evidence type="ECO:0000313" key="4">
    <source>
        <dbReference type="Proteomes" id="UP000287171"/>
    </source>
</evidence>
<comment type="caution">
    <text evidence="3">The sequence shown here is derived from an EMBL/GenBank/DDBJ whole genome shotgun (WGS) entry which is preliminary data.</text>
</comment>
<dbReference type="PANTHER" id="PTHR36929:SF5">
    <property type="entry name" value="BLR6751 PROTEIN"/>
    <property type="match status" value="1"/>
</dbReference>
<dbReference type="PANTHER" id="PTHR36929">
    <property type="entry name" value="ATTACHMENT SUBUNIT, PUTATIVE-RELATED"/>
    <property type="match status" value="1"/>
</dbReference>
<dbReference type="RefSeq" id="WP_126631790.1">
    <property type="nucleotide sequence ID" value="NZ_BIFT01000002.1"/>
</dbReference>
<reference evidence="4" key="1">
    <citation type="submission" date="2018-12" db="EMBL/GenBank/DDBJ databases">
        <title>Tengunoibacter tsumagoiensis gen. nov., sp. nov., Dictyobacter kobayashii sp. nov., D. alpinus sp. nov., and D. joshuensis sp. nov. and description of Dictyobacteraceae fam. nov. within the order Ktedonobacterales isolated from Tengu-no-mugimeshi.</title>
        <authorList>
            <person name="Wang C.M."/>
            <person name="Zheng Y."/>
            <person name="Sakai Y."/>
            <person name="Toyoda A."/>
            <person name="Minakuchi Y."/>
            <person name="Abe K."/>
            <person name="Yokota A."/>
            <person name="Yabe S."/>
        </authorList>
    </citation>
    <scope>NUCLEOTIDE SEQUENCE [LARGE SCALE GENOMIC DNA]</scope>
    <source>
        <strain evidence="4">Uno16</strain>
    </source>
</reference>
<evidence type="ECO:0000259" key="2">
    <source>
        <dbReference type="Pfam" id="PF08327"/>
    </source>
</evidence>
<dbReference type="InterPro" id="IPR013538">
    <property type="entry name" value="ASHA1/2-like_C"/>
</dbReference>